<evidence type="ECO:0000313" key="13">
    <source>
        <dbReference type="Ensembl" id="ENSOMEP00000013864.1"/>
    </source>
</evidence>
<dbReference type="InterPro" id="IPR003599">
    <property type="entry name" value="Ig_sub"/>
</dbReference>
<evidence type="ECO:0000256" key="3">
    <source>
        <dbReference type="ARBA" id="ARBA00022692"/>
    </source>
</evidence>
<dbReference type="InterPro" id="IPR013783">
    <property type="entry name" value="Ig-like_fold"/>
</dbReference>
<dbReference type="SUPFAM" id="SSF48726">
    <property type="entry name" value="Immunoglobulin"/>
    <property type="match status" value="1"/>
</dbReference>
<dbReference type="InterPro" id="IPR013106">
    <property type="entry name" value="Ig_V-set"/>
</dbReference>
<sequence length="213" mass="24216">MVTFISLQNTDCRRISQWRRIMIRNVLDLLIHAVQLFFSSPADQQNIRAEPGQDVTLRCKYLHIGKIALLLWSKDDPEEMNLFVIRDGRSFPSAQHKSFRNRVFLKNSQMKDGDLSVVLKNVTVDDTGTYECRVRLENDPQRNRNLISTINLSVIPPDKGEDEDGVKDGAGRGLLGLIALPVLVVVLVVVLWIYRKKSRGFPAESSDKPTEDL</sequence>
<dbReference type="GO" id="GO:0006955">
    <property type="term" value="P:immune response"/>
    <property type="evidence" value="ECO:0007669"/>
    <property type="project" value="TreeGrafter"/>
</dbReference>
<dbReference type="SMART" id="SM00408">
    <property type="entry name" value="IGc2"/>
    <property type="match status" value="1"/>
</dbReference>
<keyword evidence="8" id="KW-0675">Receptor</keyword>
<keyword evidence="3 11" id="KW-0812">Transmembrane</keyword>
<keyword evidence="6 11" id="KW-0472">Membrane</keyword>
<evidence type="ECO:0000256" key="6">
    <source>
        <dbReference type="ARBA" id="ARBA00023136"/>
    </source>
</evidence>
<evidence type="ECO:0000256" key="2">
    <source>
        <dbReference type="ARBA" id="ARBA00022475"/>
    </source>
</evidence>
<dbReference type="SMART" id="SM00406">
    <property type="entry name" value="IGv"/>
    <property type="match status" value="1"/>
</dbReference>
<evidence type="ECO:0000256" key="4">
    <source>
        <dbReference type="ARBA" id="ARBA00022729"/>
    </source>
</evidence>
<keyword evidence="2" id="KW-1003">Cell membrane</keyword>
<dbReference type="PANTHER" id="PTHR25466">
    <property type="entry name" value="T-LYMPHOCYTE ACTIVATION ANTIGEN"/>
    <property type="match status" value="1"/>
</dbReference>
<dbReference type="GeneTree" id="ENSGT00940000177262"/>
<dbReference type="OMA" id="AFWEIAR"/>
<keyword evidence="9" id="KW-0325">Glycoprotein</keyword>
<comment type="subcellular location">
    <subcellularLocation>
        <location evidence="1">Cell membrane</location>
        <topology evidence="1">Single-pass type I membrane protein</topology>
    </subcellularLocation>
</comment>
<organism evidence="13 14">
    <name type="scientific">Oryzias melastigma</name>
    <name type="common">Marine medaka</name>
    <dbReference type="NCBI Taxonomy" id="30732"/>
    <lineage>
        <taxon>Eukaryota</taxon>
        <taxon>Metazoa</taxon>
        <taxon>Chordata</taxon>
        <taxon>Craniata</taxon>
        <taxon>Vertebrata</taxon>
        <taxon>Euteleostomi</taxon>
        <taxon>Actinopterygii</taxon>
        <taxon>Neopterygii</taxon>
        <taxon>Teleostei</taxon>
        <taxon>Neoteleostei</taxon>
        <taxon>Acanthomorphata</taxon>
        <taxon>Ovalentaria</taxon>
        <taxon>Atherinomorphae</taxon>
        <taxon>Beloniformes</taxon>
        <taxon>Adrianichthyidae</taxon>
        <taxon>Oryziinae</taxon>
        <taxon>Oryzias</taxon>
    </lineage>
</organism>
<dbReference type="PANTHER" id="PTHR25466:SF9">
    <property type="entry name" value="FIBRONECTIN TYPE-III DOMAIN-CONTAINING PROTEIN"/>
    <property type="match status" value="1"/>
</dbReference>
<dbReference type="InterPro" id="IPR003598">
    <property type="entry name" value="Ig_sub2"/>
</dbReference>
<protein>
    <recommendedName>
        <fullName evidence="12">Ig-like domain-containing protein</fullName>
    </recommendedName>
</protein>
<dbReference type="InterPro" id="IPR036179">
    <property type="entry name" value="Ig-like_dom_sf"/>
</dbReference>
<dbReference type="InterPro" id="IPR051713">
    <property type="entry name" value="T-cell_Activation_Regulation"/>
</dbReference>
<dbReference type="Ensembl" id="ENSOMET00000021615.1">
    <property type="protein sequence ID" value="ENSOMEP00000013864.1"/>
    <property type="gene ID" value="ENSOMEG00000015329.1"/>
</dbReference>
<evidence type="ECO:0000256" key="5">
    <source>
        <dbReference type="ARBA" id="ARBA00022989"/>
    </source>
</evidence>
<dbReference type="Proteomes" id="UP000261560">
    <property type="component" value="Unplaced"/>
</dbReference>
<dbReference type="GO" id="GO:0031295">
    <property type="term" value="P:T cell costimulation"/>
    <property type="evidence" value="ECO:0007669"/>
    <property type="project" value="TreeGrafter"/>
</dbReference>
<evidence type="ECO:0000256" key="11">
    <source>
        <dbReference type="SAM" id="Phobius"/>
    </source>
</evidence>
<name>A0A3B3C8D7_ORYME</name>
<dbReference type="SMART" id="SM00409">
    <property type="entry name" value="IG"/>
    <property type="match status" value="1"/>
</dbReference>
<dbReference type="GO" id="GO:0007166">
    <property type="term" value="P:cell surface receptor signaling pathway"/>
    <property type="evidence" value="ECO:0007669"/>
    <property type="project" value="TreeGrafter"/>
</dbReference>
<dbReference type="AlphaFoldDB" id="A0A3B3C8D7"/>
<keyword evidence="5 11" id="KW-1133">Transmembrane helix</keyword>
<feature type="domain" description="Ig-like" evidence="12">
    <location>
        <begin position="41"/>
        <end position="148"/>
    </location>
</feature>
<proteinExistence type="predicted"/>
<reference evidence="13" key="1">
    <citation type="submission" date="2025-08" db="UniProtKB">
        <authorList>
            <consortium name="Ensembl"/>
        </authorList>
    </citation>
    <scope>IDENTIFICATION</scope>
</reference>
<keyword evidence="4" id="KW-0732">Signal</keyword>
<keyword evidence="10" id="KW-0393">Immunoglobulin domain</keyword>
<evidence type="ECO:0000256" key="1">
    <source>
        <dbReference type="ARBA" id="ARBA00004251"/>
    </source>
</evidence>
<dbReference type="Gene3D" id="2.60.40.10">
    <property type="entry name" value="Immunoglobulins"/>
    <property type="match status" value="1"/>
</dbReference>
<dbReference type="PaxDb" id="30732-ENSOMEP00000013864"/>
<dbReference type="STRING" id="30732.ENSOMEP00000013864"/>
<evidence type="ECO:0000259" key="12">
    <source>
        <dbReference type="PROSITE" id="PS50835"/>
    </source>
</evidence>
<dbReference type="Pfam" id="PF07686">
    <property type="entry name" value="V-set"/>
    <property type="match status" value="1"/>
</dbReference>
<reference evidence="13" key="2">
    <citation type="submission" date="2025-09" db="UniProtKB">
        <authorList>
            <consortium name="Ensembl"/>
        </authorList>
    </citation>
    <scope>IDENTIFICATION</scope>
</reference>
<feature type="transmembrane region" description="Helical" evidence="11">
    <location>
        <begin position="174"/>
        <end position="194"/>
    </location>
</feature>
<evidence type="ECO:0000256" key="8">
    <source>
        <dbReference type="ARBA" id="ARBA00023170"/>
    </source>
</evidence>
<dbReference type="GO" id="GO:0009897">
    <property type="term" value="C:external side of plasma membrane"/>
    <property type="evidence" value="ECO:0007669"/>
    <property type="project" value="TreeGrafter"/>
</dbReference>
<dbReference type="InterPro" id="IPR007110">
    <property type="entry name" value="Ig-like_dom"/>
</dbReference>
<evidence type="ECO:0000313" key="14">
    <source>
        <dbReference type="Proteomes" id="UP000261560"/>
    </source>
</evidence>
<accession>A0A3B3C8D7</accession>
<evidence type="ECO:0000256" key="9">
    <source>
        <dbReference type="ARBA" id="ARBA00023180"/>
    </source>
</evidence>
<dbReference type="PROSITE" id="PS50835">
    <property type="entry name" value="IG_LIKE"/>
    <property type="match status" value="1"/>
</dbReference>
<evidence type="ECO:0000256" key="10">
    <source>
        <dbReference type="ARBA" id="ARBA00023319"/>
    </source>
</evidence>
<dbReference type="GO" id="GO:0071222">
    <property type="term" value="P:cellular response to lipopolysaccharide"/>
    <property type="evidence" value="ECO:0007669"/>
    <property type="project" value="TreeGrafter"/>
</dbReference>
<keyword evidence="7" id="KW-1015">Disulfide bond</keyword>
<keyword evidence="14" id="KW-1185">Reference proteome</keyword>
<dbReference type="GO" id="GO:0042130">
    <property type="term" value="P:negative regulation of T cell proliferation"/>
    <property type="evidence" value="ECO:0007669"/>
    <property type="project" value="TreeGrafter"/>
</dbReference>
<evidence type="ECO:0000256" key="7">
    <source>
        <dbReference type="ARBA" id="ARBA00023157"/>
    </source>
</evidence>
<dbReference type="GO" id="GO:0042102">
    <property type="term" value="P:positive regulation of T cell proliferation"/>
    <property type="evidence" value="ECO:0007669"/>
    <property type="project" value="TreeGrafter"/>
</dbReference>